<proteinExistence type="predicted"/>
<dbReference type="RefSeq" id="WP_036648825.1">
    <property type="nucleotide sequence ID" value="NZ_BAVZ01000006.1"/>
</dbReference>
<evidence type="ECO:0000313" key="3">
    <source>
        <dbReference type="Proteomes" id="UP000019364"/>
    </source>
</evidence>
<protein>
    <recommendedName>
        <fullName evidence="4">PH domain-containing protein</fullName>
    </recommendedName>
</protein>
<dbReference type="AlphaFoldDB" id="W7YIZ4"/>
<comment type="caution">
    <text evidence="2">The sequence shown here is derived from an EMBL/GenBank/DDBJ whole genome shotgun (WGS) entry which is preliminary data.</text>
</comment>
<sequence>MIRVFKGNTMNLVVSVLLMFVIFTRIAVQWTSANSSGQAFVNMIFIGLSVIASIRFYYVYMRYVMVSDEQIIIVNIIKTRRVWLSDITSLEVDPRGVTIINREGKPARIGIKDVRTRDRKVFLSFVNKLQQS</sequence>
<reference evidence="2 3" key="1">
    <citation type="journal article" date="2014" name="Genome Announc.">
        <title>Draft Genome Sequence of Paenibacillus pini JCM 16418T, Isolated from the Rhizosphere of Pine Tree.</title>
        <authorList>
            <person name="Yuki M."/>
            <person name="Oshima K."/>
            <person name="Suda W."/>
            <person name="Oshida Y."/>
            <person name="Kitamura K."/>
            <person name="Iida Y."/>
            <person name="Hattori M."/>
            <person name="Ohkuma M."/>
        </authorList>
    </citation>
    <scope>NUCLEOTIDE SEQUENCE [LARGE SCALE GENOMIC DNA]</scope>
    <source>
        <strain evidence="2 3">JCM 16418</strain>
    </source>
</reference>
<evidence type="ECO:0000313" key="2">
    <source>
        <dbReference type="EMBL" id="GAF08442.1"/>
    </source>
</evidence>
<organism evidence="2 3">
    <name type="scientific">Paenibacillus pini JCM 16418</name>
    <dbReference type="NCBI Taxonomy" id="1236976"/>
    <lineage>
        <taxon>Bacteria</taxon>
        <taxon>Bacillati</taxon>
        <taxon>Bacillota</taxon>
        <taxon>Bacilli</taxon>
        <taxon>Bacillales</taxon>
        <taxon>Paenibacillaceae</taxon>
        <taxon>Paenibacillus</taxon>
    </lineage>
</organism>
<keyword evidence="1" id="KW-1133">Transmembrane helix</keyword>
<accession>W7YIZ4</accession>
<evidence type="ECO:0008006" key="4">
    <source>
        <dbReference type="Google" id="ProtNLM"/>
    </source>
</evidence>
<feature type="transmembrane region" description="Helical" evidence="1">
    <location>
        <begin position="12"/>
        <end position="33"/>
    </location>
</feature>
<dbReference type="STRING" id="1236976.JCM16418_2516"/>
<keyword evidence="1" id="KW-0472">Membrane</keyword>
<dbReference type="Proteomes" id="UP000019364">
    <property type="component" value="Unassembled WGS sequence"/>
</dbReference>
<keyword evidence="3" id="KW-1185">Reference proteome</keyword>
<name>W7YIZ4_9BACL</name>
<dbReference type="EMBL" id="BAVZ01000006">
    <property type="protein sequence ID" value="GAF08442.1"/>
    <property type="molecule type" value="Genomic_DNA"/>
</dbReference>
<keyword evidence="1" id="KW-0812">Transmembrane</keyword>
<feature type="transmembrane region" description="Helical" evidence="1">
    <location>
        <begin position="39"/>
        <end position="58"/>
    </location>
</feature>
<evidence type="ECO:0000256" key="1">
    <source>
        <dbReference type="SAM" id="Phobius"/>
    </source>
</evidence>
<gene>
    <name evidence="2" type="ORF">JCM16418_2516</name>
</gene>